<comment type="caution">
    <text evidence="2">The sequence shown here is derived from an EMBL/GenBank/DDBJ whole genome shotgun (WGS) entry which is preliminary data.</text>
</comment>
<accession>A0A941D4Q3</accession>
<name>A0A941D4Q3_9CAUL</name>
<dbReference type="Proteomes" id="UP000622580">
    <property type="component" value="Unassembled WGS sequence"/>
</dbReference>
<reference evidence="2" key="1">
    <citation type="submission" date="2021-04" db="EMBL/GenBank/DDBJ databases">
        <title>Draft genome assembly of strain Phenylobacterium sp. 20VBR1 using MiniION and Illumina platforms.</title>
        <authorList>
            <person name="Thomas F.A."/>
            <person name="Krishnan K.P."/>
            <person name="Sinha R.K."/>
        </authorList>
    </citation>
    <scope>NUCLEOTIDE SEQUENCE</scope>
    <source>
        <strain evidence="2">20VBR1</strain>
    </source>
</reference>
<proteinExistence type="predicted"/>
<keyword evidence="3" id="KW-1185">Reference proteome</keyword>
<protein>
    <submittedName>
        <fullName evidence="2">Transporter</fullName>
    </submittedName>
</protein>
<sequence length="265" mass="27462">MRRLAGLAVVGLLLITTPAAAQTALRDLCPDRPGKGSPPCILNAGHVQAEVAFADVQRDRSSGVTTDSAAYGDLELRAGLTDRLEVQAAWSPFLTSHEKVSGVTTRDNGVGDLTLAFRASLKNPDGQGLSIALQPFVSAPTATHGFGAGGWEGGLIAPMSLPITADLALAFSPEVDVVRDSAGRGTHLAWTSAAGVSHGFGPVQLGVELWASRDDDPAGATTQASFDLTAAWTPSDNVQLDVGLNAGLNHDTPDIEVYAGLARRF</sequence>
<dbReference type="RefSeq" id="WP_215340891.1">
    <property type="nucleotide sequence ID" value="NZ_JAGSGD010000001.1"/>
</dbReference>
<evidence type="ECO:0000256" key="1">
    <source>
        <dbReference type="SAM" id="SignalP"/>
    </source>
</evidence>
<dbReference type="InterPro" id="IPR025737">
    <property type="entry name" value="FApF"/>
</dbReference>
<feature type="chain" id="PRO_5037095905" evidence="1">
    <location>
        <begin position="22"/>
        <end position="265"/>
    </location>
</feature>
<feature type="signal peptide" evidence="1">
    <location>
        <begin position="1"/>
        <end position="21"/>
    </location>
</feature>
<gene>
    <name evidence="2" type="ORF">JKL49_12295</name>
</gene>
<dbReference type="Pfam" id="PF13557">
    <property type="entry name" value="Phenol_MetA_deg"/>
    <property type="match status" value="1"/>
</dbReference>
<organism evidence="2 3">
    <name type="scientific">Phenylobacterium glaciei</name>
    <dbReference type="NCBI Taxonomy" id="2803784"/>
    <lineage>
        <taxon>Bacteria</taxon>
        <taxon>Pseudomonadati</taxon>
        <taxon>Pseudomonadota</taxon>
        <taxon>Alphaproteobacteria</taxon>
        <taxon>Caulobacterales</taxon>
        <taxon>Caulobacteraceae</taxon>
        <taxon>Phenylobacterium</taxon>
    </lineage>
</organism>
<keyword evidence="1" id="KW-0732">Signal</keyword>
<evidence type="ECO:0000313" key="3">
    <source>
        <dbReference type="Proteomes" id="UP000622580"/>
    </source>
</evidence>
<dbReference type="AlphaFoldDB" id="A0A941D4Q3"/>
<evidence type="ECO:0000313" key="2">
    <source>
        <dbReference type="EMBL" id="MBR7620168.1"/>
    </source>
</evidence>
<dbReference type="EMBL" id="JAGSGD010000001">
    <property type="protein sequence ID" value="MBR7620168.1"/>
    <property type="molecule type" value="Genomic_DNA"/>
</dbReference>